<gene>
    <name evidence="1" type="ORF">C882_0002</name>
</gene>
<organism evidence="1 2">
    <name type="scientific">Caenispirillum salinarum AK4</name>
    <dbReference type="NCBI Taxonomy" id="1238182"/>
    <lineage>
        <taxon>Bacteria</taxon>
        <taxon>Pseudomonadati</taxon>
        <taxon>Pseudomonadota</taxon>
        <taxon>Alphaproteobacteria</taxon>
        <taxon>Rhodospirillales</taxon>
        <taxon>Novispirillaceae</taxon>
        <taxon>Caenispirillum</taxon>
    </lineage>
</organism>
<evidence type="ECO:0000313" key="2">
    <source>
        <dbReference type="Proteomes" id="UP000009881"/>
    </source>
</evidence>
<evidence type="ECO:0000313" key="1">
    <source>
        <dbReference type="EMBL" id="EKV32919.1"/>
    </source>
</evidence>
<proteinExistence type="predicted"/>
<dbReference type="Proteomes" id="UP000009881">
    <property type="component" value="Unassembled WGS sequence"/>
</dbReference>
<accession>K9H760</accession>
<sequence>MIMLLCNKRLRAFAERRPCRVCSAPWGARMLEAPVSIRRR</sequence>
<protein>
    <submittedName>
        <fullName evidence="1">Uncharacterized protein</fullName>
    </submittedName>
</protein>
<reference evidence="1 2" key="1">
    <citation type="journal article" date="2013" name="Genome Announc.">
        <title>Draft Genome Sequence of an Alphaproteobacterium, Caenispirillum salinarum AK4(T), Isolated from a Solar Saltern.</title>
        <authorList>
            <person name="Khatri I."/>
            <person name="Singh A."/>
            <person name="Korpole S."/>
            <person name="Pinnaka A.K."/>
            <person name="Subramanian S."/>
        </authorList>
    </citation>
    <scope>NUCLEOTIDE SEQUENCE [LARGE SCALE GENOMIC DNA]</scope>
    <source>
        <strain evidence="1 2">AK4</strain>
    </source>
</reference>
<name>K9H760_9PROT</name>
<comment type="caution">
    <text evidence="1">The sequence shown here is derived from an EMBL/GenBank/DDBJ whole genome shotgun (WGS) entry which is preliminary data.</text>
</comment>
<dbReference type="AlphaFoldDB" id="K9H760"/>
<keyword evidence="2" id="KW-1185">Reference proteome</keyword>
<dbReference type="EMBL" id="ANHY01000001">
    <property type="protein sequence ID" value="EKV32919.1"/>
    <property type="molecule type" value="Genomic_DNA"/>
</dbReference>